<keyword evidence="3 9" id="KW-0963">Cytoplasm</keyword>
<dbReference type="Gene3D" id="1.10.10.10">
    <property type="entry name" value="Winged helix-like DNA-binding domain superfamily/Winged helix DNA-binding domain"/>
    <property type="match status" value="1"/>
</dbReference>
<feature type="domain" description="Methylated-DNA-[protein]-cysteine S-methyltransferase DNA binding" evidence="10">
    <location>
        <begin position="91"/>
        <end position="171"/>
    </location>
</feature>
<dbReference type="InterPro" id="IPR036631">
    <property type="entry name" value="MGMT_N_sf"/>
</dbReference>
<comment type="caution">
    <text evidence="11">The sequence shown here is derived from an EMBL/GenBank/DDBJ whole genome shotgun (WGS) entry which is preliminary data.</text>
</comment>
<dbReference type="GO" id="GO:0032259">
    <property type="term" value="P:methylation"/>
    <property type="evidence" value="ECO:0007669"/>
    <property type="project" value="UniProtKB-KW"/>
</dbReference>
<comment type="catalytic activity">
    <reaction evidence="8 9">
        <text>a 6-O-methyl-2'-deoxyguanosine in DNA + L-cysteinyl-[protein] = S-methyl-L-cysteinyl-[protein] + a 2'-deoxyguanosine in DNA</text>
        <dbReference type="Rhea" id="RHEA:24000"/>
        <dbReference type="Rhea" id="RHEA-COMP:10131"/>
        <dbReference type="Rhea" id="RHEA-COMP:10132"/>
        <dbReference type="Rhea" id="RHEA-COMP:11367"/>
        <dbReference type="Rhea" id="RHEA-COMP:11368"/>
        <dbReference type="ChEBI" id="CHEBI:29950"/>
        <dbReference type="ChEBI" id="CHEBI:82612"/>
        <dbReference type="ChEBI" id="CHEBI:85445"/>
        <dbReference type="ChEBI" id="CHEBI:85448"/>
        <dbReference type="EC" id="2.1.1.63"/>
    </reaction>
</comment>
<dbReference type="InterPro" id="IPR023546">
    <property type="entry name" value="MGMT"/>
</dbReference>
<keyword evidence="7 9" id="KW-0234">DNA repair</keyword>
<dbReference type="GO" id="GO:0005737">
    <property type="term" value="C:cytoplasm"/>
    <property type="evidence" value="ECO:0007669"/>
    <property type="project" value="UniProtKB-SubCell"/>
</dbReference>
<evidence type="ECO:0000256" key="2">
    <source>
        <dbReference type="ARBA" id="ARBA00008711"/>
    </source>
</evidence>
<dbReference type="FunFam" id="1.10.10.10:FF:000214">
    <property type="entry name" value="Methylated-DNA--protein-cysteine methyltransferase"/>
    <property type="match status" value="1"/>
</dbReference>
<comment type="subcellular location">
    <subcellularLocation>
        <location evidence="9">Cytoplasm</location>
    </subcellularLocation>
</comment>
<name>A0A7W7ILE3_9CAUL</name>
<comment type="similarity">
    <text evidence="2 9">Belongs to the MGMT family.</text>
</comment>
<feature type="active site" description="Nucleophile; methyl group acceptor" evidence="9">
    <location>
        <position position="142"/>
    </location>
</feature>
<dbReference type="AlphaFoldDB" id="A0A7W7ILE3"/>
<dbReference type="PANTHER" id="PTHR10815">
    <property type="entry name" value="METHYLATED-DNA--PROTEIN-CYSTEINE METHYLTRANSFERASE"/>
    <property type="match status" value="1"/>
</dbReference>
<evidence type="ECO:0000256" key="5">
    <source>
        <dbReference type="ARBA" id="ARBA00022679"/>
    </source>
</evidence>
<dbReference type="SUPFAM" id="SSF53155">
    <property type="entry name" value="Methylated DNA-protein cysteine methyltransferase domain"/>
    <property type="match status" value="1"/>
</dbReference>
<evidence type="ECO:0000256" key="4">
    <source>
        <dbReference type="ARBA" id="ARBA00022603"/>
    </source>
</evidence>
<evidence type="ECO:0000259" key="10">
    <source>
        <dbReference type="Pfam" id="PF01035"/>
    </source>
</evidence>
<comment type="catalytic activity">
    <reaction evidence="1 9">
        <text>a 4-O-methyl-thymidine in DNA + L-cysteinyl-[protein] = a thymidine in DNA + S-methyl-L-cysteinyl-[protein]</text>
        <dbReference type="Rhea" id="RHEA:53428"/>
        <dbReference type="Rhea" id="RHEA-COMP:10131"/>
        <dbReference type="Rhea" id="RHEA-COMP:10132"/>
        <dbReference type="Rhea" id="RHEA-COMP:13555"/>
        <dbReference type="Rhea" id="RHEA-COMP:13556"/>
        <dbReference type="ChEBI" id="CHEBI:29950"/>
        <dbReference type="ChEBI" id="CHEBI:82612"/>
        <dbReference type="ChEBI" id="CHEBI:137386"/>
        <dbReference type="ChEBI" id="CHEBI:137387"/>
        <dbReference type="EC" id="2.1.1.63"/>
    </reaction>
</comment>
<dbReference type="InterPro" id="IPR014048">
    <property type="entry name" value="MethylDNA_cys_MeTrfase_DNA-bd"/>
</dbReference>
<dbReference type="Proteomes" id="UP000539957">
    <property type="component" value="Unassembled WGS sequence"/>
</dbReference>
<evidence type="ECO:0000313" key="11">
    <source>
        <dbReference type="EMBL" id="MBB4796496.1"/>
    </source>
</evidence>
<keyword evidence="4 9" id="KW-0489">Methyltransferase</keyword>
<proteinExistence type="inferred from homology"/>
<evidence type="ECO:0000256" key="3">
    <source>
        <dbReference type="ARBA" id="ARBA00022490"/>
    </source>
</evidence>
<evidence type="ECO:0000256" key="6">
    <source>
        <dbReference type="ARBA" id="ARBA00022763"/>
    </source>
</evidence>
<dbReference type="PANTHER" id="PTHR10815:SF5">
    <property type="entry name" value="METHYLATED-DNA--PROTEIN-CYSTEINE METHYLTRANSFERASE"/>
    <property type="match status" value="1"/>
</dbReference>
<evidence type="ECO:0000256" key="7">
    <source>
        <dbReference type="ARBA" id="ARBA00023204"/>
    </source>
</evidence>
<dbReference type="GO" id="GO:0003908">
    <property type="term" value="F:methylated-DNA-[protein]-cysteine S-methyltransferase activity"/>
    <property type="evidence" value="ECO:0007669"/>
    <property type="project" value="UniProtKB-UniRule"/>
</dbReference>
<dbReference type="NCBIfam" id="TIGR00589">
    <property type="entry name" value="ogt"/>
    <property type="match status" value="1"/>
</dbReference>
<keyword evidence="12" id="KW-1185">Reference proteome</keyword>
<dbReference type="RefSeq" id="WP_184266013.1">
    <property type="nucleotide sequence ID" value="NZ_JACHKY010000001.1"/>
</dbReference>
<evidence type="ECO:0000256" key="1">
    <source>
        <dbReference type="ARBA" id="ARBA00001286"/>
    </source>
</evidence>
<protein>
    <recommendedName>
        <fullName evidence="9">Methylated-DNA--protein-cysteine methyltransferase</fullName>
        <ecNumber evidence="9">2.1.1.63</ecNumber>
    </recommendedName>
    <alternativeName>
        <fullName evidence="9">6-O-methylguanine-DNA methyltransferase</fullName>
        <shortName evidence="9">MGMT</shortName>
    </alternativeName>
    <alternativeName>
        <fullName evidence="9">O-6-methylguanine-DNA-alkyltransferase</fullName>
    </alternativeName>
</protein>
<dbReference type="EMBL" id="JACHKY010000001">
    <property type="protein sequence ID" value="MBB4796496.1"/>
    <property type="molecule type" value="Genomic_DNA"/>
</dbReference>
<dbReference type="InterPro" id="IPR036388">
    <property type="entry name" value="WH-like_DNA-bd_sf"/>
</dbReference>
<dbReference type="PROSITE" id="PS00374">
    <property type="entry name" value="MGMT"/>
    <property type="match status" value="1"/>
</dbReference>
<gene>
    <name evidence="11" type="ORF">HNP32_000210</name>
</gene>
<sequence length="176" mass="18742">MKKTQPETFTLDRIASPVGEVLLVTDAEGAVRAFDFTDYEARMRKLLARHYREVVLNEGRAPEAVRAAIAAYFSGDARALGGLTVKTGGTDFQRSVWAALRTIPAGETWSYGQLANAIGKPSAVRAVGLANGANPVGVIVPCHRVVGANGTLTGYAGGLERKRWLLAHEGAAPRLI</sequence>
<keyword evidence="6 9" id="KW-0227">DNA damage</keyword>
<dbReference type="EC" id="2.1.1.63" evidence="9"/>
<comment type="miscellaneous">
    <text evidence="9">This enzyme catalyzes only one turnover and therefore is not strictly catalytic. According to one definition, an enzyme is a biocatalyst that acts repeatedly and over many reaction cycles.</text>
</comment>
<dbReference type="HAMAP" id="MF_00772">
    <property type="entry name" value="OGT"/>
    <property type="match status" value="1"/>
</dbReference>
<dbReference type="Pfam" id="PF01035">
    <property type="entry name" value="DNA_binding_1"/>
    <property type="match status" value="1"/>
</dbReference>
<reference evidence="11 12" key="1">
    <citation type="submission" date="2020-08" db="EMBL/GenBank/DDBJ databases">
        <title>Functional genomics of gut bacteria from endangered species of beetles.</title>
        <authorList>
            <person name="Carlos-Shanley C."/>
        </authorList>
    </citation>
    <scope>NUCLEOTIDE SEQUENCE [LARGE SCALE GENOMIC DNA]</scope>
    <source>
        <strain evidence="11 12">S00123</strain>
    </source>
</reference>
<organism evidence="11 12">
    <name type="scientific">Brevundimonas bullata</name>
    <dbReference type="NCBI Taxonomy" id="13160"/>
    <lineage>
        <taxon>Bacteria</taxon>
        <taxon>Pseudomonadati</taxon>
        <taxon>Pseudomonadota</taxon>
        <taxon>Alphaproteobacteria</taxon>
        <taxon>Caulobacterales</taxon>
        <taxon>Caulobacteraceae</taxon>
        <taxon>Brevundimonas</taxon>
    </lineage>
</organism>
<dbReference type="SUPFAM" id="SSF46767">
    <property type="entry name" value="Methylated DNA-protein cysteine methyltransferase, C-terminal domain"/>
    <property type="match status" value="1"/>
</dbReference>
<dbReference type="InterPro" id="IPR001497">
    <property type="entry name" value="MethylDNA_cys_MeTrfase_AS"/>
</dbReference>
<dbReference type="GO" id="GO:0006307">
    <property type="term" value="P:DNA alkylation repair"/>
    <property type="evidence" value="ECO:0007669"/>
    <property type="project" value="UniProtKB-UniRule"/>
</dbReference>
<evidence type="ECO:0000256" key="8">
    <source>
        <dbReference type="ARBA" id="ARBA00049348"/>
    </source>
</evidence>
<accession>A0A7W7ILE3</accession>
<dbReference type="InterPro" id="IPR036217">
    <property type="entry name" value="MethylDNA_cys_MeTrfase_DNAb"/>
</dbReference>
<evidence type="ECO:0000256" key="9">
    <source>
        <dbReference type="HAMAP-Rule" id="MF_00772"/>
    </source>
</evidence>
<evidence type="ECO:0000313" key="12">
    <source>
        <dbReference type="Proteomes" id="UP000539957"/>
    </source>
</evidence>
<comment type="function">
    <text evidence="9">Involved in the cellular defense against the biological effects of O6-methylguanine (O6-MeG) and O4-methylthymine (O4-MeT) in DNA. Repairs the methylated nucleobase in DNA by stoichiometrically transferring the methyl group to a cysteine residue in the enzyme. This is a suicide reaction: the enzyme is irreversibly inactivated.</text>
</comment>
<dbReference type="CDD" id="cd06445">
    <property type="entry name" value="ATase"/>
    <property type="match status" value="1"/>
</dbReference>
<keyword evidence="5 9" id="KW-0808">Transferase</keyword>